<accession>A0A448WH05</accession>
<feature type="compositionally biased region" description="Basic and acidic residues" evidence="1">
    <location>
        <begin position="476"/>
        <end position="487"/>
    </location>
</feature>
<gene>
    <name evidence="2" type="ORF">PXEA_LOCUS4952</name>
</gene>
<evidence type="ECO:0000313" key="3">
    <source>
        <dbReference type="Proteomes" id="UP000784294"/>
    </source>
</evidence>
<reference evidence="2" key="1">
    <citation type="submission" date="2018-11" db="EMBL/GenBank/DDBJ databases">
        <authorList>
            <consortium name="Pathogen Informatics"/>
        </authorList>
    </citation>
    <scope>NUCLEOTIDE SEQUENCE</scope>
</reference>
<evidence type="ECO:0000256" key="1">
    <source>
        <dbReference type="SAM" id="MobiDB-lite"/>
    </source>
</evidence>
<feature type="region of interest" description="Disordered" evidence="1">
    <location>
        <begin position="117"/>
        <end position="176"/>
    </location>
</feature>
<dbReference type="EMBL" id="CAAALY010012032">
    <property type="protein sequence ID" value="VEL11512.1"/>
    <property type="molecule type" value="Genomic_DNA"/>
</dbReference>
<dbReference type="OrthoDB" id="6287405at2759"/>
<keyword evidence="3" id="KW-1185">Reference proteome</keyword>
<protein>
    <submittedName>
        <fullName evidence="2">Uncharacterized protein</fullName>
    </submittedName>
</protein>
<proteinExistence type="predicted"/>
<feature type="compositionally biased region" description="Low complexity" evidence="1">
    <location>
        <begin position="509"/>
        <end position="520"/>
    </location>
</feature>
<comment type="caution">
    <text evidence="2">The sequence shown here is derived from an EMBL/GenBank/DDBJ whole genome shotgun (WGS) entry which is preliminary data.</text>
</comment>
<dbReference type="AlphaFoldDB" id="A0A448WH05"/>
<organism evidence="2 3">
    <name type="scientific">Protopolystoma xenopodis</name>
    <dbReference type="NCBI Taxonomy" id="117903"/>
    <lineage>
        <taxon>Eukaryota</taxon>
        <taxon>Metazoa</taxon>
        <taxon>Spiralia</taxon>
        <taxon>Lophotrochozoa</taxon>
        <taxon>Platyhelminthes</taxon>
        <taxon>Monogenea</taxon>
        <taxon>Polyopisthocotylea</taxon>
        <taxon>Polystomatidea</taxon>
        <taxon>Polystomatidae</taxon>
        <taxon>Protopolystoma</taxon>
    </lineage>
</organism>
<sequence>MVTYLSVPPASSFTFWHKRAFRDILGYLVCPNVETQTALQRAINPVLRRLLRFAGGLSGLWALNHSGHCLPGHCPRLQASVALQDYPLMKRTVSSSCTHPSQLTAVELGRFKSRHTDDASLAARVSPATTTIPREENGTDKSKGGQEDEDENRVNERREEEERYKEEREEEEEDWEEAKKMVLVEEEENNAAGNEGEKEINEKRTEKEKSVVLVRSRETVVVSGRELDDLRSQIHVTMATGVGRSGNVIVNAIQKKTVANVSPIKGVTLHKDRRKISGAANDCYENKGHECDEEYIGMVNENRLLIIGEELKEKEKCKCVKYKNVSRNVTDDAGLILGSDRTVHRPRAYQIDSDNPLLPELRQLQQPENVSLELPPRPRPPPPADIKMRADLALAVLVELARGQTGALAVGREAGATAHSLPVSGPQHLARFLLSSPKFHPTHLIGRLTLLDKLIILSREDWWPRKPQTPPHHHYPHEASSDQDRLRHLQSQPPTQGQNKLTSEWDWQTGSESTTEITPETTFDGSRVAAVLDQNGWLGTNEAAGRLR</sequence>
<feature type="compositionally biased region" description="Polar residues" evidence="1">
    <location>
        <begin position="489"/>
        <end position="508"/>
    </location>
</feature>
<dbReference type="Proteomes" id="UP000784294">
    <property type="component" value="Unassembled WGS sequence"/>
</dbReference>
<name>A0A448WH05_9PLAT</name>
<feature type="region of interest" description="Disordered" evidence="1">
    <location>
        <begin position="467"/>
        <end position="520"/>
    </location>
</feature>
<evidence type="ECO:0000313" key="2">
    <source>
        <dbReference type="EMBL" id="VEL11512.1"/>
    </source>
</evidence>
<feature type="compositionally biased region" description="Basic and acidic residues" evidence="1">
    <location>
        <begin position="133"/>
        <end position="167"/>
    </location>
</feature>